<dbReference type="Proteomes" id="UP000708208">
    <property type="component" value="Unassembled WGS sequence"/>
</dbReference>
<organism evidence="1 2">
    <name type="scientific">Allacma fusca</name>
    <dbReference type="NCBI Taxonomy" id="39272"/>
    <lineage>
        <taxon>Eukaryota</taxon>
        <taxon>Metazoa</taxon>
        <taxon>Ecdysozoa</taxon>
        <taxon>Arthropoda</taxon>
        <taxon>Hexapoda</taxon>
        <taxon>Collembola</taxon>
        <taxon>Symphypleona</taxon>
        <taxon>Sminthuridae</taxon>
        <taxon>Allacma</taxon>
    </lineage>
</organism>
<dbReference type="AlphaFoldDB" id="A0A8J2PER9"/>
<reference evidence="1" key="1">
    <citation type="submission" date="2021-06" db="EMBL/GenBank/DDBJ databases">
        <authorList>
            <person name="Hodson N. C."/>
            <person name="Mongue J. A."/>
            <person name="Jaron S. K."/>
        </authorList>
    </citation>
    <scope>NUCLEOTIDE SEQUENCE</scope>
</reference>
<gene>
    <name evidence="1" type="ORF">AFUS01_LOCUS22983</name>
</gene>
<comment type="caution">
    <text evidence="1">The sequence shown here is derived from an EMBL/GenBank/DDBJ whole genome shotgun (WGS) entry which is preliminary data.</text>
</comment>
<dbReference type="EMBL" id="CAJVCH010272636">
    <property type="protein sequence ID" value="CAG7734601.1"/>
    <property type="molecule type" value="Genomic_DNA"/>
</dbReference>
<name>A0A8J2PER9_9HEXA</name>
<proteinExistence type="predicted"/>
<keyword evidence="2" id="KW-1185">Reference proteome</keyword>
<protein>
    <submittedName>
        <fullName evidence="1">Uncharacterized protein</fullName>
    </submittedName>
</protein>
<accession>A0A8J2PER9</accession>
<evidence type="ECO:0000313" key="1">
    <source>
        <dbReference type="EMBL" id="CAG7734601.1"/>
    </source>
</evidence>
<evidence type="ECO:0000313" key="2">
    <source>
        <dbReference type="Proteomes" id="UP000708208"/>
    </source>
</evidence>
<sequence>MSKISDTAVVKVEQRNLSQNSLSELLPLTMAGTTQANITLTSQKRWSRELILLSTILVYFLRVTLS</sequence>